<dbReference type="PANTHER" id="PTHR11527">
    <property type="entry name" value="HEAT-SHOCK PROTEIN 20 FAMILY MEMBER"/>
    <property type="match status" value="1"/>
</dbReference>
<sequence length="165" mass="19263">MQNNQAMLQHHNFFGRHSQMFEPFPLHFPNNFPHDFPFGSPMMLPPRPFLPPMPPMPRTKIDYKETSEAHHFMVDLPGLRKEDINVRVEDGNMLHISANKKHDMEQNGENYYHVQRGCGAFMTKFMLPPNIKPEHMNCCVENGLLTVTVPKETVDTANQRQDCRY</sequence>
<dbReference type="InterPro" id="IPR002068">
    <property type="entry name" value="A-crystallin/Hsp20_dom"/>
</dbReference>
<evidence type="ECO:0000256" key="1">
    <source>
        <dbReference type="ARBA" id="ARBA00023016"/>
    </source>
</evidence>
<keyword evidence="1" id="KW-0346">Stress response</keyword>
<dbReference type="AlphaFoldDB" id="A0AAW1H0I4"/>
<dbReference type="PROSITE" id="PS01031">
    <property type="entry name" value="SHSP"/>
    <property type="match status" value="1"/>
</dbReference>
<gene>
    <name evidence="5" type="ORF">RND81_13G159800</name>
</gene>
<dbReference type="SUPFAM" id="SSF49764">
    <property type="entry name" value="HSP20-like chaperones"/>
    <property type="match status" value="1"/>
</dbReference>
<comment type="similarity">
    <text evidence="2 3">Belongs to the small heat shock protein (HSP20) family.</text>
</comment>
<feature type="domain" description="SHSP" evidence="4">
    <location>
        <begin position="52"/>
        <end position="165"/>
    </location>
</feature>
<protein>
    <recommendedName>
        <fullName evidence="4">SHSP domain-containing protein</fullName>
    </recommendedName>
</protein>
<dbReference type="Gene3D" id="2.60.40.790">
    <property type="match status" value="1"/>
</dbReference>
<evidence type="ECO:0000313" key="6">
    <source>
        <dbReference type="Proteomes" id="UP001443914"/>
    </source>
</evidence>
<accession>A0AAW1H0I4</accession>
<proteinExistence type="inferred from homology"/>
<evidence type="ECO:0000313" key="5">
    <source>
        <dbReference type="EMBL" id="KAK9669865.1"/>
    </source>
</evidence>
<organism evidence="5 6">
    <name type="scientific">Saponaria officinalis</name>
    <name type="common">Common soapwort</name>
    <name type="synonym">Lychnis saponaria</name>
    <dbReference type="NCBI Taxonomy" id="3572"/>
    <lineage>
        <taxon>Eukaryota</taxon>
        <taxon>Viridiplantae</taxon>
        <taxon>Streptophyta</taxon>
        <taxon>Embryophyta</taxon>
        <taxon>Tracheophyta</taxon>
        <taxon>Spermatophyta</taxon>
        <taxon>Magnoliopsida</taxon>
        <taxon>eudicotyledons</taxon>
        <taxon>Gunneridae</taxon>
        <taxon>Pentapetalae</taxon>
        <taxon>Caryophyllales</taxon>
        <taxon>Caryophyllaceae</taxon>
        <taxon>Caryophylleae</taxon>
        <taxon>Saponaria</taxon>
    </lineage>
</organism>
<dbReference type="InterPro" id="IPR008978">
    <property type="entry name" value="HSP20-like_chaperone"/>
</dbReference>
<evidence type="ECO:0000259" key="4">
    <source>
        <dbReference type="PROSITE" id="PS01031"/>
    </source>
</evidence>
<dbReference type="EMBL" id="JBDFQZ010000013">
    <property type="protein sequence ID" value="KAK9669865.1"/>
    <property type="molecule type" value="Genomic_DNA"/>
</dbReference>
<dbReference type="Proteomes" id="UP001443914">
    <property type="component" value="Unassembled WGS sequence"/>
</dbReference>
<reference evidence="5 6" key="1">
    <citation type="submission" date="2024-03" db="EMBL/GenBank/DDBJ databases">
        <title>WGS assembly of Saponaria officinalis var. Norfolk2.</title>
        <authorList>
            <person name="Jenkins J."/>
            <person name="Shu S."/>
            <person name="Grimwood J."/>
            <person name="Barry K."/>
            <person name="Goodstein D."/>
            <person name="Schmutz J."/>
            <person name="Leebens-Mack J."/>
            <person name="Osbourn A."/>
        </authorList>
    </citation>
    <scope>NUCLEOTIDE SEQUENCE [LARGE SCALE GENOMIC DNA]</scope>
    <source>
        <strain evidence="6">cv. Norfolk2</strain>
        <strain evidence="5">JIC</strain>
        <tissue evidence="5">Leaf</tissue>
    </source>
</reference>
<dbReference type="InterPro" id="IPR031107">
    <property type="entry name" value="Small_HSP"/>
</dbReference>
<dbReference type="EMBL" id="JBDFQZ010000013">
    <property type="protein sequence ID" value="KAK9669864.1"/>
    <property type="molecule type" value="Genomic_DNA"/>
</dbReference>
<evidence type="ECO:0000256" key="2">
    <source>
        <dbReference type="PROSITE-ProRule" id="PRU00285"/>
    </source>
</evidence>
<evidence type="ECO:0000256" key="3">
    <source>
        <dbReference type="RuleBase" id="RU003616"/>
    </source>
</evidence>
<dbReference type="Pfam" id="PF00011">
    <property type="entry name" value="HSP20"/>
    <property type="match status" value="1"/>
</dbReference>
<keyword evidence="6" id="KW-1185">Reference proteome</keyword>
<comment type="caution">
    <text evidence="5">The sequence shown here is derived from an EMBL/GenBank/DDBJ whole genome shotgun (WGS) entry which is preliminary data.</text>
</comment>
<name>A0AAW1H0I4_SAPOF</name>